<dbReference type="Proteomes" id="UP001066276">
    <property type="component" value="Chromosome 7"/>
</dbReference>
<dbReference type="EMBL" id="JANPWB010000011">
    <property type="protein sequence ID" value="KAJ1121753.1"/>
    <property type="molecule type" value="Genomic_DNA"/>
</dbReference>
<evidence type="ECO:0000313" key="2">
    <source>
        <dbReference type="EMBL" id="KAJ1121753.1"/>
    </source>
</evidence>
<sequence length="91" mass="10124">MRACVQGQKNSRYSDRKTRSSLGAEPRRRTPAPTTQDVFEAARAVPGVRARVSDCFRLHCACVRFRAQLCVYFRVEQSCGSALPPLRAGGH</sequence>
<dbReference type="AlphaFoldDB" id="A0AAV7P7U0"/>
<proteinExistence type="predicted"/>
<accession>A0AAV7P7U0</accession>
<organism evidence="2 3">
    <name type="scientific">Pleurodeles waltl</name>
    <name type="common">Iberian ribbed newt</name>
    <dbReference type="NCBI Taxonomy" id="8319"/>
    <lineage>
        <taxon>Eukaryota</taxon>
        <taxon>Metazoa</taxon>
        <taxon>Chordata</taxon>
        <taxon>Craniata</taxon>
        <taxon>Vertebrata</taxon>
        <taxon>Euteleostomi</taxon>
        <taxon>Amphibia</taxon>
        <taxon>Batrachia</taxon>
        <taxon>Caudata</taxon>
        <taxon>Salamandroidea</taxon>
        <taxon>Salamandridae</taxon>
        <taxon>Pleurodelinae</taxon>
        <taxon>Pleurodeles</taxon>
    </lineage>
</organism>
<feature type="region of interest" description="Disordered" evidence="1">
    <location>
        <begin position="1"/>
        <end position="35"/>
    </location>
</feature>
<gene>
    <name evidence="2" type="ORF">NDU88_000272</name>
</gene>
<comment type="caution">
    <text evidence="2">The sequence shown here is derived from an EMBL/GenBank/DDBJ whole genome shotgun (WGS) entry which is preliminary data.</text>
</comment>
<protein>
    <submittedName>
        <fullName evidence="2">Uncharacterized protein</fullName>
    </submittedName>
</protein>
<keyword evidence="3" id="KW-1185">Reference proteome</keyword>
<evidence type="ECO:0000313" key="3">
    <source>
        <dbReference type="Proteomes" id="UP001066276"/>
    </source>
</evidence>
<reference evidence="2" key="1">
    <citation type="journal article" date="2022" name="bioRxiv">
        <title>Sequencing and chromosome-scale assembly of the giantPleurodeles waltlgenome.</title>
        <authorList>
            <person name="Brown T."/>
            <person name="Elewa A."/>
            <person name="Iarovenko S."/>
            <person name="Subramanian E."/>
            <person name="Araus A.J."/>
            <person name="Petzold A."/>
            <person name="Susuki M."/>
            <person name="Suzuki K.-i.T."/>
            <person name="Hayashi T."/>
            <person name="Toyoda A."/>
            <person name="Oliveira C."/>
            <person name="Osipova E."/>
            <person name="Leigh N.D."/>
            <person name="Simon A."/>
            <person name="Yun M.H."/>
        </authorList>
    </citation>
    <scope>NUCLEOTIDE SEQUENCE</scope>
    <source>
        <strain evidence="2">20211129_DDA</strain>
        <tissue evidence="2">Liver</tissue>
    </source>
</reference>
<name>A0AAV7P7U0_PLEWA</name>
<evidence type="ECO:0000256" key="1">
    <source>
        <dbReference type="SAM" id="MobiDB-lite"/>
    </source>
</evidence>